<keyword evidence="6 9" id="KW-0326">Glycosidase</keyword>
<keyword evidence="8" id="KW-0624">Polysaccharide degradation</keyword>
<dbReference type="GO" id="GO:0009986">
    <property type="term" value="C:cell surface"/>
    <property type="evidence" value="ECO:0007669"/>
    <property type="project" value="TreeGrafter"/>
</dbReference>
<evidence type="ECO:0000313" key="13">
    <source>
        <dbReference type="EMBL" id="RAO70264.1"/>
    </source>
</evidence>
<dbReference type="UniPathway" id="UPA00164"/>
<evidence type="ECO:0000259" key="12">
    <source>
        <dbReference type="Pfam" id="PF03442"/>
    </source>
</evidence>
<evidence type="ECO:0000259" key="11">
    <source>
        <dbReference type="Pfam" id="PF00150"/>
    </source>
</evidence>
<dbReference type="SUPFAM" id="SSF81296">
    <property type="entry name" value="E set domains"/>
    <property type="match status" value="1"/>
</dbReference>
<feature type="signal peptide" evidence="10">
    <location>
        <begin position="1"/>
        <end position="20"/>
    </location>
</feature>
<evidence type="ECO:0000256" key="9">
    <source>
        <dbReference type="RuleBase" id="RU361153"/>
    </source>
</evidence>
<dbReference type="GO" id="GO:0071555">
    <property type="term" value="P:cell wall organization"/>
    <property type="evidence" value="ECO:0007669"/>
    <property type="project" value="UniProtKB-KW"/>
</dbReference>
<evidence type="ECO:0000256" key="8">
    <source>
        <dbReference type="ARBA" id="ARBA00023326"/>
    </source>
</evidence>
<evidence type="ECO:0000256" key="5">
    <source>
        <dbReference type="ARBA" id="ARBA00023277"/>
    </source>
</evidence>
<feature type="domain" description="Carbohydrate binding X2" evidence="12">
    <location>
        <begin position="363"/>
        <end position="445"/>
    </location>
</feature>
<dbReference type="GO" id="GO:0008422">
    <property type="term" value="F:beta-glucosidase activity"/>
    <property type="evidence" value="ECO:0007669"/>
    <property type="project" value="TreeGrafter"/>
</dbReference>
<dbReference type="GO" id="GO:0030245">
    <property type="term" value="P:cellulose catabolic process"/>
    <property type="evidence" value="ECO:0007669"/>
    <property type="project" value="UniProtKB-KW"/>
</dbReference>
<reference evidence="13 14" key="1">
    <citation type="journal article" date="2017" name="Biotechnol. Biofuels">
        <title>Differential beta-glucosidase expression as a function of carbon source availability in Talaromyces amestolkiae: a genomic and proteomic approach.</title>
        <authorList>
            <person name="de Eugenio L.I."/>
            <person name="Mendez-Liter J.A."/>
            <person name="Nieto-Dominguez M."/>
            <person name="Alonso L."/>
            <person name="Gil-Munoz J."/>
            <person name="Barriuso J."/>
            <person name="Prieto A."/>
            <person name="Martinez M.J."/>
        </authorList>
    </citation>
    <scope>NUCLEOTIDE SEQUENCE [LARGE SCALE GENOMIC DNA]</scope>
    <source>
        <strain evidence="13 14">CIB</strain>
    </source>
</reference>
<protein>
    <recommendedName>
        <fullName evidence="15">Glycoside hydrolase family 5 domain-containing protein</fullName>
    </recommendedName>
</protein>
<keyword evidence="2 10" id="KW-0732">Signal</keyword>
<comment type="caution">
    <text evidence="13">The sequence shown here is derived from an EMBL/GenBank/DDBJ whole genome shotgun (WGS) entry which is preliminary data.</text>
</comment>
<evidence type="ECO:0000256" key="10">
    <source>
        <dbReference type="SAM" id="SignalP"/>
    </source>
</evidence>
<dbReference type="SUPFAM" id="SSF51445">
    <property type="entry name" value="(Trans)glycosidases"/>
    <property type="match status" value="1"/>
</dbReference>
<dbReference type="STRING" id="1196081.A0A364L3B1"/>
<keyword evidence="3 9" id="KW-0378">Hydrolase</keyword>
<gene>
    <name evidence="13" type="ORF">BHQ10_006276</name>
</gene>
<dbReference type="GO" id="GO:0005576">
    <property type="term" value="C:extracellular region"/>
    <property type="evidence" value="ECO:0007669"/>
    <property type="project" value="TreeGrafter"/>
</dbReference>
<dbReference type="OrthoDB" id="412536at2759"/>
<keyword evidence="4" id="KW-0136">Cellulose degradation</keyword>
<evidence type="ECO:0000256" key="3">
    <source>
        <dbReference type="ARBA" id="ARBA00022801"/>
    </source>
</evidence>
<dbReference type="Pfam" id="PF00150">
    <property type="entry name" value="Cellulase"/>
    <property type="match status" value="1"/>
</dbReference>
<dbReference type="InterPro" id="IPR001547">
    <property type="entry name" value="Glyco_hydro_5"/>
</dbReference>
<dbReference type="InterPro" id="IPR014756">
    <property type="entry name" value="Ig_E-set"/>
</dbReference>
<dbReference type="PANTHER" id="PTHR31297">
    <property type="entry name" value="GLUCAN ENDO-1,6-BETA-GLUCOSIDASE B"/>
    <property type="match status" value="1"/>
</dbReference>
<evidence type="ECO:0000256" key="6">
    <source>
        <dbReference type="ARBA" id="ARBA00023295"/>
    </source>
</evidence>
<comment type="similarity">
    <text evidence="1 9">Belongs to the glycosyl hydrolase 5 (cellulase A) family.</text>
</comment>
<keyword evidence="5" id="KW-0119">Carbohydrate metabolism</keyword>
<evidence type="ECO:0008006" key="15">
    <source>
        <dbReference type="Google" id="ProtNLM"/>
    </source>
</evidence>
<dbReference type="Gene3D" id="3.20.20.80">
    <property type="entry name" value="Glycosidases"/>
    <property type="match status" value="1"/>
</dbReference>
<accession>A0A364L3B1</accession>
<dbReference type="Pfam" id="PF03442">
    <property type="entry name" value="CBM_X2"/>
    <property type="match status" value="1"/>
</dbReference>
<feature type="domain" description="Glycoside hydrolase family 5" evidence="11">
    <location>
        <begin position="55"/>
        <end position="319"/>
    </location>
</feature>
<dbReference type="InterPro" id="IPR013783">
    <property type="entry name" value="Ig-like_fold"/>
</dbReference>
<sequence>MAAKLFSFLALEALLGLARASLQCSGQFEKVSAGEWVNRANPGWNLGNTLDALPTEGSWGNVANFSTFDDLVHGGFKGLRLPVSWADHFITGAPSYTVNATWLQRVEDVVDAALERGLHTIVNAHHESWFDLPDANGNYTAIEQQFYQLWYQIGTKLGCKSSLLAFEPINEPSANTADQIAELNKIEALFIQALADSGGFNADRVVTLIGPGEGLDIPGNLVLPTNITNPYAFQFHYYSPYEFIFQAWGETLWGSDSDKAGVDTDFSEIRNNYTDVPLLIGEWDANPSTERAARWKYIDYLIRDARKYNITTFMWDAGSDLLNRTSNTWTDPVAHSIIIEATAGVNNSLADSTEDGGATTQWSSAYVWHQLGTPVVDITNPYILNGNQLKSISGPHGNLVHGRDYVVSGANVTYKASFLSQYLSSSATAAPGEKAVLTLNFSHGTFLYATLIEWDTPVLATTEVSAASVGSNDLYIPITYKGYPQVAAVQATLSDGTYLFDSWTQWLGPLQKGRTTSGSQFNWDASSVTILNSAVRAVTQAGIEANFTVEFFPRLGNQGPNAVNVTITP</sequence>
<feature type="chain" id="PRO_5016561280" description="Glycoside hydrolase family 5 domain-containing protein" evidence="10">
    <location>
        <begin position="21"/>
        <end position="569"/>
    </location>
</feature>
<dbReference type="GO" id="GO:0005978">
    <property type="term" value="P:glycogen biosynthetic process"/>
    <property type="evidence" value="ECO:0007669"/>
    <property type="project" value="UniProtKB-UniPathway"/>
</dbReference>
<dbReference type="EMBL" id="MIKG01000011">
    <property type="protein sequence ID" value="RAO70264.1"/>
    <property type="molecule type" value="Genomic_DNA"/>
</dbReference>
<name>A0A364L3B1_TALAM</name>
<dbReference type="Proteomes" id="UP000249363">
    <property type="component" value="Unassembled WGS sequence"/>
</dbReference>
<dbReference type="RefSeq" id="XP_040734780.1">
    <property type="nucleotide sequence ID" value="XM_040878844.1"/>
</dbReference>
<evidence type="ECO:0000313" key="14">
    <source>
        <dbReference type="Proteomes" id="UP000249363"/>
    </source>
</evidence>
<evidence type="ECO:0000256" key="1">
    <source>
        <dbReference type="ARBA" id="ARBA00005641"/>
    </source>
</evidence>
<dbReference type="InterPro" id="IPR005102">
    <property type="entry name" value="Carbo-bd_X2"/>
</dbReference>
<evidence type="ECO:0000256" key="2">
    <source>
        <dbReference type="ARBA" id="ARBA00022729"/>
    </source>
</evidence>
<organism evidence="13 14">
    <name type="scientific">Talaromyces amestolkiae</name>
    <dbReference type="NCBI Taxonomy" id="1196081"/>
    <lineage>
        <taxon>Eukaryota</taxon>
        <taxon>Fungi</taxon>
        <taxon>Dikarya</taxon>
        <taxon>Ascomycota</taxon>
        <taxon>Pezizomycotina</taxon>
        <taxon>Eurotiomycetes</taxon>
        <taxon>Eurotiomycetidae</taxon>
        <taxon>Eurotiales</taxon>
        <taxon>Trichocomaceae</taxon>
        <taxon>Talaromyces</taxon>
        <taxon>Talaromyces sect. Talaromyces</taxon>
    </lineage>
</organism>
<proteinExistence type="inferred from homology"/>
<keyword evidence="7" id="KW-0961">Cell wall biogenesis/degradation</keyword>
<dbReference type="GeneID" id="63795492"/>
<dbReference type="PANTHER" id="PTHR31297:SF41">
    <property type="entry name" value="ENDOGLUCANASE, PUTATIVE (AFU_ORTHOLOGUE AFUA_5G01830)-RELATED"/>
    <property type="match status" value="1"/>
</dbReference>
<dbReference type="Gene3D" id="2.60.40.10">
    <property type="entry name" value="Immunoglobulins"/>
    <property type="match status" value="1"/>
</dbReference>
<keyword evidence="14" id="KW-1185">Reference proteome</keyword>
<dbReference type="InterPro" id="IPR050386">
    <property type="entry name" value="Glycosyl_hydrolase_5"/>
</dbReference>
<dbReference type="AlphaFoldDB" id="A0A364L3B1"/>
<dbReference type="InterPro" id="IPR017853">
    <property type="entry name" value="GH"/>
</dbReference>
<evidence type="ECO:0000256" key="7">
    <source>
        <dbReference type="ARBA" id="ARBA00023316"/>
    </source>
</evidence>
<evidence type="ECO:0000256" key="4">
    <source>
        <dbReference type="ARBA" id="ARBA00023001"/>
    </source>
</evidence>